<evidence type="ECO:0000256" key="1">
    <source>
        <dbReference type="ARBA" id="ARBA00022801"/>
    </source>
</evidence>
<feature type="domain" description="Alpha glucuronidase N-terminal" evidence="2">
    <location>
        <begin position="63"/>
        <end position="162"/>
    </location>
</feature>
<comment type="caution">
    <text evidence="4">The sequence shown here is derived from an EMBL/GenBank/DDBJ whole genome shotgun (WGS) entry which is preliminary data.</text>
</comment>
<keyword evidence="1" id="KW-0378">Hydrolase</keyword>
<dbReference type="InterPro" id="IPR041437">
    <property type="entry name" value="GH115_C"/>
</dbReference>
<proteinExistence type="predicted"/>
<dbReference type="GO" id="GO:0045493">
    <property type="term" value="P:xylan catabolic process"/>
    <property type="evidence" value="ECO:0007669"/>
    <property type="project" value="InterPro"/>
</dbReference>
<feature type="domain" description="Gylcosyl hydrolase 115 C-terminal" evidence="3">
    <location>
        <begin position="690"/>
        <end position="868"/>
    </location>
</feature>
<dbReference type="OrthoDB" id="8727830at2"/>
<dbReference type="Pfam" id="PF15979">
    <property type="entry name" value="Glyco_hydro_115"/>
    <property type="match status" value="1"/>
</dbReference>
<dbReference type="KEGG" id="prn:BW723_10280"/>
<dbReference type="STRING" id="996801.BW723_10280"/>
<organism evidence="4 5">
    <name type="scientific">Polaribacter reichenbachii</name>
    <dbReference type="NCBI Taxonomy" id="996801"/>
    <lineage>
        <taxon>Bacteria</taxon>
        <taxon>Pseudomonadati</taxon>
        <taxon>Bacteroidota</taxon>
        <taxon>Flavobacteriia</taxon>
        <taxon>Flavobacteriales</taxon>
        <taxon>Flavobacteriaceae</taxon>
    </lineage>
</organism>
<dbReference type="AlphaFoldDB" id="A0A1B8TNL9"/>
<accession>A0A1B8TNL9</accession>
<dbReference type="PANTHER" id="PTHR37842:SF2">
    <property type="entry name" value="GYLCOSYL HYDROLASE 115 C-TERMINAL DOMAIN-CONTAINING PROTEIN"/>
    <property type="match status" value="1"/>
</dbReference>
<evidence type="ECO:0008006" key="6">
    <source>
        <dbReference type="Google" id="ProtNLM"/>
    </source>
</evidence>
<dbReference type="InterPro" id="IPR029018">
    <property type="entry name" value="Hex-like_dom2"/>
</dbReference>
<name>A0A1B8TNL9_9FLAO</name>
<reference evidence="5" key="1">
    <citation type="submission" date="2016-02" db="EMBL/GenBank/DDBJ databases">
        <title>Paenibacillus sp. LPB0068, isolated from Crassostrea gigas.</title>
        <authorList>
            <person name="Shin S.-K."/>
            <person name="Yi H."/>
        </authorList>
    </citation>
    <scope>NUCLEOTIDE SEQUENCE [LARGE SCALE GENOMIC DNA]</scope>
    <source>
        <strain evidence="5">KCTC 23969</strain>
    </source>
</reference>
<evidence type="ECO:0000259" key="2">
    <source>
        <dbReference type="Pfam" id="PF03648"/>
    </source>
</evidence>
<dbReference type="Gene3D" id="3.20.20.520">
    <property type="entry name" value="Glycosyl hydrolase family 115"/>
    <property type="match status" value="1"/>
</dbReference>
<dbReference type="Gene3D" id="2.60.120.1620">
    <property type="match status" value="1"/>
</dbReference>
<dbReference type="Proteomes" id="UP000092612">
    <property type="component" value="Unassembled WGS sequence"/>
</dbReference>
<sequence>MRILNKYLTLFISIIILTSSCKQENNTDNLANNINTYINESQGLLISSNTDSSPIYVSESDFIGVKKIAKIFQEDIERVTGKKPKLITNKVPNHKKVIIVGTIGHSNLIDQLIKEKKINVSPIKGKWETFLIETIQNPFEGVEEALVIVGSDKRGTIYGMFDVSYEIGVSPLYFWADIPVKKKENIYITRGSYSKGTPKVKYRGIFINDEAPGLTGWAYPKFGGFNSKFYSHVFELILRMKGNYLWPAMWSPRAFYTDDPNNGKLANELGIVMGTSHHEPLARAHAEWKAPYAKGDWNFKTNPKELTKFWTTGMERAKDWESLITIGMRGDGDEAMSEETSTELLEKVVNEQRKIIANVTGKPAEETPQMWALYKEVQDYYDKGMQVPDDVTLLLCDDNWGNLRKLPALDAKPREGGYGIYYHFDYVGGPRNYKWINTTQIERVWEQMNLAYEHNVDKIWIVNVGDIKPTEFPLEFFMDFAWNPNNWTADNLQHYYVEWATKQFGKEYAFEIADLLKKYTKYNAHRKPELLNIPKYSLTNFNEADKLLANFKGLEKQTLALKAKLPKEYLDAYYHLVEHPVVGAATLNELYIAAEKNKFYAKQNNIKANEYAKKVKELFIKDSLITEFYHKELANGKWNGIMAQTHIGYTYWNSPKQNNIPETFLVDVDKTTKEIKNEEKVVDIPKGAKGFIENNNYISFDADKFTNKTEPSPFQWKVVENLGKTGASVISLPIKEGRVSLTENSPKLSYDVHFKNKGNIKVHTYFSPTINYSTREGMYFGLSLNDKKPTQVNYDSDPLIFNYNGKVPSNWHNNVGDNIKIITTEFNIDKAGNHTLNYYRVDEGLVLQKIVIETGKKDIPKSYFGPPQSPNSK</sequence>
<evidence type="ECO:0000313" key="4">
    <source>
        <dbReference type="EMBL" id="OBY61256.1"/>
    </source>
</evidence>
<dbReference type="PANTHER" id="PTHR37842">
    <property type="match status" value="1"/>
</dbReference>
<evidence type="ECO:0000259" key="3">
    <source>
        <dbReference type="Pfam" id="PF17829"/>
    </source>
</evidence>
<dbReference type="PROSITE" id="PS51257">
    <property type="entry name" value="PROKAR_LIPOPROTEIN"/>
    <property type="match status" value="1"/>
</dbReference>
<dbReference type="RefSeq" id="WP_076686385.1">
    <property type="nucleotide sequence ID" value="NZ_CP019337.1"/>
</dbReference>
<keyword evidence="5" id="KW-1185">Reference proteome</keyword>
<protein>
    <recommendedName>
        <fullName evidence="6">Glycosyl hydrolase</fullName>
    </recommendedName>
</protein>
<dbReference type="Pfam" id="PF03648">
    <property type="entry name" value="Glyco_hydro_67N"/>
    <property type="match status" value="1"/>
</dbReference>
<dbReference type="GO" id="GO:0046559">
    <property type="term" value="F:alpha-glucuronidase activity"/>
    <property type="evidence" value="ECO:0007669"/>
    <property type="project" value="InterPro"/>
</dbReference>
<dbReference type="Gene3D" id="3.30.379.10">
    <property type="entry name" value="Chitobiase/beta-hexosaminidase domain 2-like"/>
    <property type="match status" value="1"/>
</dbReference>
<dbReference type="SUPFAM" id="SSF55545">
    <property type="entry name" value="beta-N-acetylhexosaminidase-like domain"/>
    <property type="match status" value="1"/>
</dbReference>
<dbReference type="InterPro" id="IPR031924">
    <property type="entry name" value="GH115"/>
</dbReference>
<dbReference type="Gene3D" id="1.20.58.2150">
    <property type="match status" value="1"/>
</dbReference>
<dbReference type="InterPro" id="IPR042301">
    <property type="entry name" value="GH115_sf"/>
</dbReference>
<dbReference type="Pfam" id="PF17829">
    <property type="entry name" value="GH115_C"/>
    <property type="match status" value="1"/>
</dbReference>
<dbReference type="EMBL" id="LSFL01000044">
    <property type="protein sequence ID" value="OBY61256.1"/>
    <property type="molecule type" value="Genomic_DNA"/>
</dbReference>
<gene>
    <name evidence="4" type="ORF">LPB301_17475</name>
</gene>
<dbReference type="InterPro" id="IPR005154">
    <property type="entry name" value="Glyco_hydro_67_aGlcAse_N"/>
</dbReference>
<evidence type="ECO:0000313" key="5">
    <source>
        <dbReference type="Proteomes" id="UP000092612"/>
    </source>
</evidence>